<proteinExistence type="predicted"/>
<evidence type="ECO:0008006" key="4">
    <source>
        <dbReference type="Google" id="ProtNLM"/>
    </source>
</evidence>
<keyword evidence="1" id="KW-0472">Membrane</keyword>
<organism evidence="2 3">
    <name type="scientific">Pseudomonas fluorescens</name>
    <dbReference type="NCBI Taxonomy" id="294"/>
    <lineage>
        <taxon>Bacteria</taxon>
        <taxon>Pseudomonadati</taxon>
        <taxon>Pseudomonadota</taxon>
        <taxon>Gammaproteobacteria</taxon>
        <taxon>Pseudomonadales</taxon>
        <taxon>Pseudomonadaceae</taxon>
        <taxon>Pseudomonas</taxon>
    </lineage>
</organism>
<dbReference type="OrthoDB" id="9781689at2"/>
<keyword evidence="1" id="KW-1133">Transmembrane helix</keyword>
<accession>A0A5E7GN42</accession>
<evidence type="ECO:0000313" key="2">
    <source>
        <dbReference type="EMBL" id="VVO52980.1"/>
    </source>
</evidence>
<name>A0A5E7GN42_PSEFL</name>
<keyword evidence="1" id="KW-0812">Transmembrane</keyword>
<dbReference type="AlphaFoldDB" id="A0A5E7GN42"/>
<reference evidence="2 3" key="1">
    <citation type="submission" date="2019-09" db="EMBL/GenBank/DDBJ databases">
        <authorList>
            <person name="Chandra G."/>
            <person name="Truman W A."/>
        </authorList>
    </citation>
    <scope>NUCLEOTIDE SEQUENCE [LARGE SCALE GENOMIC DNA]</scope>
    <source>
        <strain evidence="2">PS880</strain>
    </source>
</reference>
<dbReference type="EMBL" id="CABVIH010000002">
    <property type="protein sequence ID" value="VVO52980.1"/>
    <property type="molecule type" value="Genomic_DNA"/>
</dbReference>
<dbReference type="RefSeq" id="WP_150778395.1">
    <property type="nucleotide sequence ID" value="NZ_CABVIH010000002.1"/>
</dbReference>
<sequence length="149" mass="16389">MIDPATGMRPGERYNVESLERAPHFPGFFLDGKYYLEPELQTAVGWLEGQQFLYDQLDPTGEPVYPGRVVGTIEDLTLTLGDGARLALNTVPYEAQQYLPTQMTDDILGDAGAERLPIRPSALLVVGAALLVSGCLLAFNRLGHRRSVR</sequence>
<dbReference type="Proteomes" id="UP000375525">
    <property type="component" value="Unassembled WGS sequence"/>
</dbReference>
<evidence type="ECO:0000256" key="1">
    <source>
        <dbReference type="SAM" id="Phobius"/>
    </source>
</evidence>
<gene>
    <name evidence="2" type="ORF">PS880_00395</name>
</gene>
<protein>
    <recommendedName>
        <fullName evidence="4">Short chain dehydrogenase</fullName>
    </recommendedName>
</protein>
<evidence type="ECO:0000313" key="3">
    <source>
        <dbReference type="Proteomes" id="UP000375525"/>
    </source>
</evidence>
<feature type="transmembrane region" description="Helical" evidence="1">
    <location>
        <begin position="121"/>
        <end position="139"/>
    </location>
</feature>